<name>A0A2S2QTV1_9HEMI</name>
<evidence type="ECO:0000313" key="1">
    <source>
        <dbReference type="EMBL" id="MBY81179.1"/>
    </source>
</evidence>
<accession>A0A2S2QTV1</accession>
<sequence>MKKTKKRGLKFQYKWLNEFNWLVYLEVEGGAFCKHCVVFAKTGGIGNQSLKYLVSEVFDSWKKAKEVFRNHSALEYHTFSVLKSDEFLKIYLKKERTIVERLDTDRIKQIKANRERLIPIVDCVILCGRQEIALRGHKDYGKIDMECSLNQGNFRAILKYRAYGDEMLKHIITNEG</sequence>
<proteinExistence type="predicted"/>
<dbReference type="OrthoDB" id="6622122at2759"/>
<reference evidence="1" key="1">
    <citation type="submission" date="2018-04" db="EMBL/GenBank/DDBJ databases">
        <title>Transcriptome assembly of Sipha flava.</title>
        <authorList>
            <person name="Scully E.D."/>
            <person name="Geib S.M."/>
            <person name="Palmer N.A."/>
            <person name="Koch K."/>
            <person name="Bradshaw J."/>
            <person name="Heng-Moss T."/>
            <person name="Sarath G."/>
        </authorList>
    </citation>
    <scope>NUCLEOTIDE SEQUENCE</scope>
</reference>
<protein>
    <submittedName>
        <fullName evidence="1">Uncharacterized protein</fullName>
    </submittedName>
</protein>
<gene>
    <name evidence="1" type="ORF">g.182854</name>
</gene>
<organism evidence="1">
    <name type="scientific">Sipha flava</name>
    <name type="common">yellow sugarcane aphid</name>
    <dbReference type="NCBI Taxonomy" id="143950"/>
    <lineage>
        <taxon>Eukaryota</taxon>
        <taxon>Metazoa</taxon>
        <taxon>Ecdysozoa</taxon>
        <taxon>Arthropoda</taxon>
        <taxon>Hexapoda</taxon>
        <taxon>Insecta</taxon>
        <taxon>Pterygota</taxon>
        <taxon>Neoptera</taxon>
        <taxon>Paraneoptera</taxon>
        <taxon>Hemiptera</taxon>
        <taxon>Sternorrhyncha</taxon>
        <taxon>Aphidomorpha</taxon>
        <taxon>Aphidoidea</taxon>
        <taxon>Aphididae</taxon>
        <taxon>Sipha</taxon>
    </lineage>
</organism>
<dbReference type="EMBL" id="GGMS01011976">
    <property type="protein sequence ID" value="MBY81179.1"/>
    <property type="molecule type" value="Transcribed_RNA"/>
</dbReference>
<dbReference type="AlphaFoldDB" id="A0A2S2QTV1"/>